<comment type="catalytic activity">
    <reaction evidence="1">
        <text>ATP + protein L-histidine = ADP + protein N-phospho-L-histidine.</text>
        <dbReference type="EC" id="2.7.13.3"/>
    </reaction>
</comment>
<dbReference type="InterPro" id="IPR003661">
    <property type="entry name" value="HisK_dim/P_dom"/>
</dbReference>
<dbReference type="GO" id="GO:0005886">
    <property type="term" value="C:plasma membrane"/>
    <property type="evidence" value="ECO:0007669"/>
    <property type="project" value="TreeGrafter"/>
</dbReference>
<sequence>MEFYPLSAVVNMLTSIVLGFLVFSSDRKNLVNRMFALFAGAVALWSAGYFFWQISDSSATALFWVRVLMGSAIFIPFFYTHFVVLFLEKDGVHRSAVYLGYLFAFLFFFADFTSLFISAVQPILSFPYWPVPGILFHPFLFIWLFYVAYPTVLLVRTMRDAHAERRQQIKYTLIGMTVGYLGGASNYFLWYGIPVLPIGNVLVSVYVLMVAYSILKHHLFSIKVIATEIFVFALWFFILFKVFLSDTVREQVYDIGLLAATILVGTVLIRSVIREVDSREHIERLAAKLKVANTRLKELDERKSEFLSMASHQLRTPLTAIKGYASMLLEGSFGEIGEAVRKPLDTIFKSSNRLVQIIEDFLTISRIEQNRLAYNFEKAELKELVSGLVADFSEEARKKGLTLTFSADGDGTYEVMIDKGKIMQIVSNLIDNAVKYTPKGSVAVTVGKSSPSTVRVTISDTGIGMDSETRKKIFQKFSRAKDANLTNITGTGLGLYVATRLIVAHKGKIWAESKGKGKGSAFYIELPLAK</sequence>
<dbReference type="FunFam" id="1.10.287.130:FF:000001">
    <property type="entry name" value="Two-component sensor histidine kinase"/>
    <property type="match status" value="1"/>
</dbReference>
<dbReference type="EC" id="2.7.13.3" evidence="2"/>
<feature type="transmembrane region" description="Helical" evidence="8">
    <location>
        <begin position="35"/>
        <end position="52"/>
    </location>
</feature>
<name>A0A1G2DIU5_9BACT</name>
<keyword evidence="4" id="KW-0808">Transferase</keyword>
<dbReference type="InterPro" id="IPR036097">
    <property type="entry name" value="HisK_dim/P_sf"/>
</dbReference>
<dbReference type="Pfam" id="PF16927">
    <property type="entry name" value="HisKA_7TM"/>
    <property type="match status" value="1"/>
</dbReference>
<evidence type="ECO:0000256" key="5">
    <source>
        <dbReference type="ARBA" id="ARBA00022777"/>
    </source>
</evidence>
<dbReference type="SUPFAM" id="SSF55874">
    <property type="entry name" value="ATPase domain of HSP90 chaperone/DNA topoisomerase II/histidine kinase"/>
    <property type="match status" value="1"/>
</dbReference>
<keyword evidence="3" id="KW-0597">Phosphoprotein</keyword>
<dbReference type="SMART" id="SM00388">
    <property type="entry name" value="HisKA"/>
    <property type="match status" value="1"/>
</dbReference>
<dbReference type="PROSITE" id="PS50109">
    <property type="entry name" value="HIS_KIN"/>
    <property type="match status" value="1"/>
</dbReference>
<dbReference type="GO" id="GO:0009927">
    <property type="term" value="F:histidine phosphotransfer kinase activity"/>
    <property type="evidence" value="ECO:0007669"/>
    <property type="project" value="TreeGrafter"/>
</dbReference>
<feature type="transmembrane region" description="Helical" evidence="8">
    <location>
        <begin position="6"/>
        <end position="23"/>
    </location>
</feature>
<dbReference type="GO" id="GO:0000155">
    <property type="term" value="F:phosphorelay sensor kinase activity"/>
    <property type="evidence" value="ECO:0007669"/>
    <property type="project" value="InterPro"/>
</dbReference>
<proteinExistence type="predicted"/>
<organism evidence="10 11">
    <name type="scientific">Candidatus Lloydbacteria bacterium RIFCSPHIGHO2_02_FULL_51_22</name>
    <dbReference type="NCBI Taxonomy" id="1798663"/>
    <lineage>
        <taxon>Bacteria</taxon>
        <taxon>Candidatus Lloydiibacteriota</taxon>
    </lineage>
</organism>
<keyword evidence="7 8" id="KW-0472">Membrane</keyword>
<keyword evidence="8" id="KW-1133">Transmembrane helix</keyword>
<feature type="transmembrane region" description="Helical" evidence="8">
    <location>
        <begin position="64"/>
        <end position="87"/>
    </location>
</feature>
<dbReference type="FunFam" id="3.30.565.10:FF:000006">
    <property type="entry name" value="Sensor histidine kinase WalK"/>
    <property type="match status" value="1"/>
</dbReference>
<dbReference type="PANTHER" id="PTHR43047:SF72">
    <property type="entry name" value="OSMOSENSING HISTIDINE PROTEIN KINASE SLN1"/>
    <property type="match status" value="1"/>
</dbReference>
<dbReference type="InterPro" id="IPR036890">
    <property type="entry name" value="HATPase_C_sf"/>
</dbReference>
<evidence type="ECO:0000256" key="4">
    <source>
        <dbReference type="ARBA" id="ARBA00022679"/>
    </source>
</evidence>
<dbReference type="EMBL" id="MHLN01000001">
    <property type="protein sequence ID" value="OGZ12790.1"/>
    <property type="molecule type" value="Genomic_DNA"/>
</dbReference>
<protein>
    <recommendedName>
        <fullName evidence="2">histidine kinase</fullName>
        <ecNumber evidence="2">2.7.13.3</ecNumber>
    </recommendedName>
</protein>
<evidence type="ECO:0000256" key="6">
    <source>
        <dbReference type="ARBA" id="ARBA00023012"/>
    </source>
</evidence>
<dbReference type="SUPFAM" id="SSF47384">
    <property type="entry name" value="Homodimeric domain of signal transducing histidine kinase"/>
    <property type="match status" value="1"/>
</dbReference>
<dbReference type="InterPro" id="IPR004358">
    <property type="entry name" value="Sig_transdc_His_kin-like_C"/>
</dbReference>
<feature type="transmembrane region" description="Helical" evidence="8">
    <location>
        <begin position="195"/>
        <end position="215"/>
    </location>
</feature>
<keyword evidence="8" id="KW-0812">Transmembrane</keyword>
<dbReference type="AlphaFoldDB" id="A0A1G2DIU5"/>
<evidence type="ECO:0000313" key="11">
    <source>
        <dbReference type="Proteomes" id="UP000178099"/>
    </source>
</evidence>
<feature type="transmembrane region" description="Helical" evidence="8">
    <location>
        <begin position="136"/>
        <end position="157"/>
    </location>
</feature>
<dbReference type="InterPro" id="IPR003594">
    <property type="entry name" value="HATPase_dom"/>
</dbReference>
<reference evidence="10 11" key="1">
    <citation type="journal article" date="2016" name="Nat. Commun.">
        <title>Thousands of microbial genomes shed light on interconnected biogeochemical processes in an aquifer system.</title>
        <authorList>
            <person name="Anantharaman K."/>
            <person name="Brown C.T."/>
            <person name="Hug L.A."/>
            <person name="Sharon I."/>
            <person name="Castelle C.J."/>
            <person name="Probst A.J."/>
            <person name="Thomas B.C."/>
            <person name="Singh A."/>
            <person name="Wilkins M.J."/>
            <person name="Karaoz U."/>
            <person name="Brodie E.L."/>
            <person name="Williams K.H."/>
            <person name="Hubbard S.S."/>
            <person name="Banfield J.F."/>
        </authorList>
    </citation>
    <scope>NUCLEOTIDE SEQUENCE [LARGE SCALE GENOMIC DNA]</scope>
</reference>
<gene>
    <name evidence="10" type="ORF">A3D67_02810</name>
</gene>
<keyword evidence="6" id="KW-0902">Two-component regulatory system</keyword>
<dbReference type="Gene3D" id="3.30.565.10">
    <property type="entry name" value="Histidine kinase-like ATPase, C-terminal domain"/>
    <property type="match status" value="1"/>
</dbReference>
<evidence type="ECO:0000256" key="3">
    <source>
        <dbReference type="ARBA" id="ARBA00022553"/>
    </source>
</evidence>
<feature type="transmembrane region" description="Helical" evidence="8">
    <location>
        <begin position="255"/>
        <end position="273"/>
    </location>
</feature>
<feature type="transmembrane region" description="Helical" evidence="8">
    <location>
        <begin position="222"/>
        <end position="243"/>
    </location>
</feature>
<evidence type="ECO:0000256" key="8">
    <source>
        <dbReference type="SAM" id="Phobius"/>
    </source>
</evidence>
<dbReference type="PRINTS" id="PR00344">
    <property type="entry name" value="BCTRLSENSOR"/>
</dbReference>
<evidence type="ECO:0000313" key="10">
    <source>
        <dbReference type="EMBL" id="OGZ12790.1"/>
    </source>
</evidence>
<dbReference type="Gene3D" id="1.10.287.130">
    <property type="match status" value="1"/>
</dbReference>
<feature type="transmembrane region" description="Helical" evidence="8">
    <location>
        <begin position="169"/>
        <end position="189"/>
    </location>
</feature>
<evidence type="ECO:0000256" key="1">
    <source>
        <dbReference type="ARBA" id="ARBA00000085"/>
    </source>
</evidence>
<dbReference type="InterPro" id="IPR005467">
    <property type="entry name" value="His_kinase_dom"/>
</dbReference>
<dbReference type="Proteomes" id="UP000178099">
    <property type="component" value="Unassembled WGS sequence"/>
</dbReference>
<evidence type="ECO:0000256" key="7">
    <source>
        <dbReference type="ARBA" id="ARBA00023136"/>
    </source>
</evidence>
<dbReference type="PANTHER" id="PTHR43047">
    <property type="entry name" value="TWO-COMPONENT HISTIDINE PROTEIN KINASE"/>
    <property type="match status" value="1"/>
</dbReference>
<dbReference type="SMART" id="SM00387">
    <property type="entry name" value="HATPase_c"/>
    <property type="match status" value="1"/>
</dbReference>
<keyword evidence="5" id="KW-0418">Kinase</keyword>
<accession>A0A1G2DIU5</accession>
<dbReference type="CDD" id="cd00082">
    <property type="entry name" value="HisKA"/>
    <property type="match status" value="1"/>
</dbReference>
<evidence type="ECO:0000259" key="9">
    <source>
        <dbReference type="PROSITE" id="PS50109"/>
    </source>
</evidence>
<feature type="transmembrane region" description="Helical" evidence="8">
    <location>
        <begin position="99"/>
        <end position="124"/>
    </location>
</feature>
<evidence type="ECO:0000256" key="2">
    <source>
        <dbReference type="ARBA" id="ARBA00012438"/>
    </source>
</evidence>
<dbReference type="Pfam" id="PF00512">
    <property type="entry name" value="HisKA"/>
    <property type="match status" value="1"/>
</dbReference>
<feature type="domain" description="Histidine kinase" evidence="9">
    <location>
        <begin position="309"/>
        <end position="530"/>
    </location>
</feature>
<comment type="caution">
    <text evidence="10">The sequence shown here is derived from an EMBL/GenBank/DDBJ whole genome shotgun (WGS) entry which is preliminary data.</text>
</comment>
<dbReference type="InterPro" id="IPR031621">
    <property type="entry name" value="HisKA_7TM"/>
</dbReference>
<dbReference type="Pfam" id="PF02518">
    <property type="entry name" value="HATPase_c"/>
    <property type="match status" value="1"/>
</dbReference>